<dbReference type="STRING" id="158441.A0A226DCP4"/>
<feature type="domain" description="C2H2-type" evidence="12">
    <location>
        <begin position="329"/>
        <end position="359"/>
    </location>
</feature>
<keyword evidence="3" id="KW-0479">Metal-binding</keyword>
<feature type="domain" description="C2H2-type" evidence="12">
    <location>
        <begin position="44"/>
        <end position="71"/>
    </location>
</feature>
<dbReference type="AlphaFoldDB" id="A0A226DCP4"/>
<dbReference type="GO" id="GO:0005634">
    <property type="term" value="C:nucleus"/>
    <property type="evidence" value="ECO:0007669"/>
    <property type="project" value="UniProtKB-SubCell"/>
</dbReference>
<dbReference type="PROSITE" id="PS00028">
    <property type="entry name" value="ZINC_FINGER_C2H2_1"/>
    <property type="match status" value="6"/>
</dbReference>
<evidence type="ECO:0000256" key="6">
    <source>
        <dbReference type="ARBA" id="ARBA00022833"/>
    </source>
</evidence>
<evidence type="ECO:0000259" key="12">
    <source>
        <dbReference type="PROSITE" id="PS50157"/>
    </source>
</evidence>
<dbReference type="Gene3D" id="3.30.160.60">
    <property type="entry name" value="Classic Zinc Finger"/>
    <property type="match status" value="6"/>
</dbReference>
<gene>
    <name evidence="13" type="ORF">Fcan01_22680</name>
</gene>
<dbReference type="FunFam" id="3.30.160.60:FF:000100">
    <property type="entry name" value="Zinc finger 45-like"/>
    <property type="match status" value="1"/>
</dbReference>
<evidence type="ECO:0000256" key="5">
    <source>
        <dbReference type="ARBA" id="ARBA00022771"/>
    </source>
</evidence>
<feature type="domain" description="C2H2-type" evidence="12">
    <location>
        <begin position="72"/>
        <end position="95"/>
    </location>
</feature>
<reference evidence="13 14" key="1">
    <citation type="submission" date="2015-12" db="EMBL/GenBank/DDBJ databases">
        <title>The genome of Folsomia candida.</title>
        <authorList>
            <person name="Faddeeva A."/>
            <person name="Derks M.F."/>
            <person name="Anvar Y."/>
            <person name="Smit S."/>
            <person name="Van Straalen N."/>
            <person name="Roelofs D."/>
        </authorList>
    </citation>
    <scope>NUCLEOTIDE SEQUENCE [LARGE SCALE GENOMIC DNA]</scope>
    <source>
        <strain evidence="13 14">VU population</strain>
        <tissue evidence="13">Whole body</tissue>
    </source>
</reference>
<dbReference type="InterPro" id="IPR013087">
    <property type="entry name" value="Znf_C2H2_type"/>
</dbReference>
<dbReference type="GO" id="GO:0001228">
    <property type="term" value="F:DNA-binding transcription activator activity, RNA polymerase II-specific"/>
    <property type="evidence" value="ECO:0007669"/>
    <property type="project" value="TreeGrafter"/>
</dbReference>
<feature type="domain" description="C2H2-type" evidence="12">
    <location>
        <begin position="211"/>
        <end position="238"/>
    </location>
</feature>
<dbReference type="GO" id="GO:0008270">
    <property type="term" value="F:zinc ion binding"/>
    <property type="evidence" value="ECO:0007669"/>
    <property type="project" value="UniProtKB-KW"/>
</dbReference>
<evidence type="ECO:0000313" key="13">
    <source>
        <dbReference type="EMBL" id="OXA42477.1"/>
    </source>
</evidence>
<comment type="subcellular location">
    <subcellularLocation>
        <location evidence="1">Nucleus</location>
    </subcellularLocation>
</comment>
<keyword evidence="4" id="KW-0677">Repeat</keyword>
<keyword evidence="5 11" id="KW-0863">Zinc-finger</keyword>
<dbReference type="PANTHER" id="PTHR24393">
    <property type="entry name" value="ZINC FINGER PROTEIN"/>
    <property type="match status" value="1"/>
</dbReference>
<comment type="similarity">
    <text evidence="2">Belongs to the krueppel C2H2-type zinc-finger protein family.</text>
</comment>
<keyword evidence="7" id="KW-0805">Transcription regulation</keyword>
<comment type="caution">
    <text evidence="13">The sequence shown here is derived from an EMBL/GenBank/DDBJ whole genome shotgun (WGS) entry which is preliminary data.</text>
</comment>
<dbReference type="GO" id="GO:0000978">
    <property type="term" value="F:RNA polymerase II cis-regulatory region sequence-specific DNA binding"/>
    <property type="evidence" value="ECO:0007669"/>
    <property type="project" value="TreeGrafter"/>
</dbReference>
<feature type="domain" description="C2H2-type" evidence="12">
    <location>
        <begin position="183"/>
        <end position="210"/>
    </location>
</feature>
<dbReference type="EMBL" id="LNIX01000026">
    <property type="protein sequence ID" value="OXA42477.1"/>
    <property type="molecule type" value="Genomic_DNA"/>
</dbReference>
<evidence type="ECO:0000256" key="10">
    <source>
        <dbReference type="ARBA" id="ARBA00023242"/>
    </source>
</evidence>
<evidence type="ECO:0000256" key="4">
    <source>
        <dbReference type="ARBA" id="ARBA00022737"/>
    </source>
</evidence>
<dbReference type="PANTHER" id="PTHR24393:SF15">
    <property type="entry name" value="IP01243P-RELATED"/>
    <property type="match status" value="1"/>
</dbReference>
<organism evidence="13 14">
    <name type="scientific">Folsomia candida</name>
    <name type="common">Springtail</name>
    <dbReference type="NCBI Taxonomy" id="158441"/>
    <lineage>
        <taxon>Eukaryota</taxon>
        <taxon>Metazoa</taxon>
        <taxon>Ecdysozoa</taxon>
        <taxon>Arthropoda</taxon>
        <taxon>Hexapoda</taxon>
        <taxon>Collembola</taxon>
        <taxon>Entomobryomorpha</taxon>
        <taxon>Isotomoidea</taxon>
        <taxon>Isotomidae</taxon>
        <taxon>Proisotominae</taxon>
        <taxon>Folsomia</taxon>
    </lineage>
</organism>
<feature type="domain" description="C2H2-type" evidence="12">
    <location>
        <begin position="298"/>
        <end position="328"/>
    </location>
</feature>
<feature type="domain" description="C2H2-type" evidence="12">
    <location>
        <begin position="267"/>
        <end position="297"/>
    </location>
</feature>
<dbReference type="OMA" id="DICDYRS"/>
<feature type="domain" description="C2H2-type" evidence="12">
    <location>
        <begin position="239"/>
        <end position="266"/>
    </location>
</feature>
<keyword evidence="9" id="KW-0804">Transcription</keyword>
<dbReference type="Proteomes" id="UP000198287">
    <property type="component" value="Unassembled WGS sequence"/>
</dbReference>
<proteinExistence type="inferred from homology"/>
<evidence type="ECO:0000256" key="1">
    <source>
        <dbReference type="ARBA" id="ARBA00004123"/>
    </source>
</evidence>
<sequence>MKRQDKKESRKRVIFRCDICDEDIPRVHKQKHIRAHFATNRRPRKCKLCGKNFACPVTLETHVRSHTKEMLYSCDTCGKEFTQKSNWKTHEKQVHHVPADMIQCGICYTKVKKSTGLERHAIFCGKESDYYSVKEVLNPDKNPNARKKTDTIWQCNLCPDKPKRRKEYIEEHVIRSHLKVKLYSCYFCNMKFVHRTELQLHLRSHTCEKPFTCKTCGKGFSQSPHYQIHLASHSEDRAFKCGLCPKTCKTLAALKIHAALHTQEKHFKCTVPDCGKDFHCSRSLARHIGRDHLKRFPFSCEVKGCRKACMSRQELKIHHIHSHTDEKPFRCNLCNVGYKTNGKLLEHRRKNQRHRKLEEESSTL</sequence>
<dbReference type="FunFam" id="3.30.160.60:FF:000925">
    <property type="entry name" value="Zinc finger protein 668"/>
    <property type="match status" value="1"/>
</dbReference>
<evidence type="ECO:0000313" key="14">
    <source>
        <dbReference type="Proteomes" id="UP000198287"/>
    </source>
</evidence>
<accession>A0A226DCP4</accession>
<evidence type="ECO:0000256" key="3">
    <source>
        <dbReference type="ARBA" id="ARBA00022723"/>
    </source>
</evidence>
<evidence type="ECO:0000256" key="9">
    <source>
        <dbReference type="ARBA" id="ARBA00023163"/>
    </source>
</evidence>
<evidence type="ECO:0000256" key="8">
    <source>
        <dbReference type="ARBA" id="ARBA00023125"/>
    </source>
</evidence>
<dbReference type="OrthoDB" id="6077919at2759"/>
<keyword evidence="8" id="KW-0238">DNA-binding</keyword>
<dbReference type="SMART" id="SM00355">
    <property type="entry name" value="ZnF_C2H2"/>
    <property type="match status" value="10"/>
</dbReference>
<protein>
    <submittedName>
        <fullName evidence="13">Zinc finger protein 26</fullName>
    </submittedName>
</protein>
<evidence type="ECO:0000256" key="11">
    <source>
        <dbReference type="PROSITE-ProRule" id="PRU00042"/>
    </source>
</evidence>
<dbReference type="Pfam" id="PF00096">
    <property type="entry name" value="zf-C2H2"/>
    <property type="match status" value="4"/>
</dbReference>
<keyword evidence="14" id="KW-1185">Reference proteome</keyword>
<name>A0A226DCP4_FOLCA</name>
<evidence type="ECO:0000256" key="7">
    <source>
        <dbReference type="ARBA" id="ARBA00023015"/>
    </source>
</evidence>
<dbReference type="Pfam" id="PF13894">
    <property type="entry name" value="zf-C2H2_4"/>
    <property type="match status" value="1"/>
</dbReference>
<dbReference type="SUPFAM" id="SSF57667">
    <property type="entry name" value="beta-beta-alpha zinc fingers"/>
    <property type="match status" value="5"/>
</dbReference>
<dbReference type="InterPro" id="IPR036236">
    <property type="entry name" value="Znf_C2H2_sf"/>
</dbReference>
<keyword evidence="10" id="KW-0539">Nucleus</keyword>
<keyword evidence="6" id="KW-0862">Zinc</keyword>
<dbReference type="PROSITE" id="PS50157">
    <property type="entry name" value="ZINC_FINGER_C2H2_2"/>
    <property type="match status" value="8"/>
</dbReference>
<evidence type="ECO:0000256" key="2">
    <source>
        <dbReference type="ARBA" id="ARBA00006991"/>
    </source>
</evidence>